<dbReference type="PANTHER" id="PTHR33930">
    <property type="entry name" value="ALKYL HYDROPEROXIDE REDUCTASE AHPD"/>
    <property type="match status" value="1"/>
</dbReference>
<dbReference type="AlphaFoldDB" id="A0A7D5E5A2"/>
<dbReference type="RefSeq" id="WP_176963896.1">
    <property type="nucleotide sequence ID" value="NZ_CP058215.1"/>
</dbReference>
<dbReference type="NCBIfam" id="TIGR00778">
    <property type="entry name" value="ahpD_dom"/>
    <property type="match status" value="1"/>
</dbReference>
<evidence type="ECO:0000313" key="3">
    <source>
        <dbReference type="Proteomes" id="UP000509594"/>
    </source>
</evidence>
<dbReference type="InterPro" id="IPR004675">
    <property type="entry name" value="AhpD_core"/>
</dbReference>
<dbReference type="EMBL" id="CP058215">
    <property type="protein sequence ID" value="QLC48833.1"/>
    <property type="molecule type" value="Genomic_DNA"/>
</dbReference>
<dbReference type="OrthoDB" id="111898at2157"/>
<feature type="domain" description="Carboxymuconolactone decarboxylase-like" evidence="1">
    <location>
        <begin position="51"/>
        <end position="114"/>
    </location>
</feature>
<dbReference type="KEGG" id="mzi:HWN40_00350"/>
<accession>A0A7D5E5A2</accession>
<dbReference type="Gene3D" id="1.20.1290.10">
    <property type="entry name" value="AhpD-like"/>
    <property type="match status" value="1"/>
</dbReference>
<gene>
    <name evidence="2" type="ORF">HWN40_00350</name>
</gene>
<keyword evidence="3" id="KW-1185">Reference proteome</keyword>
<sequence length="157" mass="17995">MEIEKIRKTIDKDTDEAVEDILTEVEERYGEIPYIVNFMKDMPELFIPRMIYENSVMREFRRMDPKTVELICIAVSSALRCEYCLKTHVRVAKRLGVSKEEIFDSILIASTISNAAVLAEGTRSLDSEFSEDESEKQNSRDGTCTICNIASELPEEE</sequence>
<dbReference type="PANTHER" id="PTHR33930:SF8">
    <property type="entry name" value="4-CARBOXYMUCONOLACTONE DECARBOXYLASE"/>
    <property type="match status" value="1"/>
</dbReference>
<name>A0A7D5E5A2_9EURY</name>
<protein>
    <submittedName>
        <fullName evidence="2">Carboxymuconolactone decarboxylase family protein</fullName>
    </submittedName>
</protein>
<dbReference type="InterPro" id="IPR029032">
    <property type="entry name" value="AhpD-like"/>
</dbReference>
<reference evidence="2 3" key="1">
    <citation type="submission" date="2020-06" db="EMBL/GenBank/DDBJ databases">
        <title>Methanolobus halotolerans sp. nov., isolated from a saline lake Tus in Siberia.</title>
        <authorList>
            <person name="Shen Y."/>
            <person name="Chen S.-C."/>
            <person name="Lai M.-C."/>
            <person name="Huang H.-H."/>
            <person name="Chiu H.-H."/>
            <person name="Tang S.-L."/>
            <person name="Rogozin D.Y."/>
            <person name="Degermendzhy A.G."/>
        </authorList>
    </citation>
    <scope>NUCLEOTIDE SEQUENCE [LARGE SCALE GENOMIC DNA]</scope>
    <source>
        <strain evidence="2 3">DSM 21339</strain>
    </source>
</reference>
<evidence type="ECO:0000259" key="1">
    <source>
        <dbReference type="Pfam" id="PF02627"/>
    </source>
</evidence>
<evidence type="ECO:0000313" key="2">
    <source>
        <dbReference type="EMBL" id="QLC48833.1"/>
    </source>
</evidence>
<organism evidence="2 3">
    <name type="scientific">Methanolobus zinderi</name>
    <dbReference type="NCBI Taxonomy" id="536044"/>
    <lineage>
        <taxon>Archaea</taxon>
        <taxon>Methanobacteriati</taxon>
        <taxon>Methanobacteriota</taxon>
        <taxon>Stenosarchaea group</taxon>
        <taxon>Methanomicrobia</taxon>
        <taxon>Methanosarcinales</taxon>
        <taxon>Methanosarcinaceae</taxon>
        <taxon>Methanolobus</taxon>
    </lineage>
</organism>
<proteinExistence type="predicted"/>
<dbReference type="Proteomes" id="UP000509594">
    <property type="component" value="Chromosome"/>
</dbReference>
<dbReference type="SUPFAM" id="SSF69118">
    <property type="entry name" value="AhpD-like"/>
    <property type="match status" value="1"/>
</dbReference>
<dbReference type="GO" id="GO:0051920">
    <property type="term" value="F:peroxiredoxin activity"/>
    <property type="evidence" value="ECO:0007669"/>
    <property type="project" value="InterPro"/>
</dbReference>
<dbReference type="InterPro" id="IPR003779">
    <property type="entry name" value="CMD-like"/>
</dbReference>
<dbReference type="GeneID" id="55820079"/>
<dbReference type="Pfam" id="PF02627">
    <property type="entry name" value="CMD"/>
    <property type="match status" value="1"/>
</dbReference>